<sequence>MSILSASALVPPAPPCILLFKYSSSRPLSKVYYVLIAVSLAPNTDISSFFAGNKLRTLAKLCIQVVLAYANAIQLTSFTVRYAVHSATAKTGRPVIPPQQFLAIGYQEGKHRRCEVPMTHR</sequence>
<proteinExistence type="predicted"/>
<reference evidence="1" key="1">
    <citation type="submission" date="2023-03" db="EMBL/GenBank/DDBJ databases">
        <title>Massive genome expansion in bonnet fungi (Mycena s.s.) driven by repeated elements and novel gene families across ecological guilds.</title>
        <authorList>
            <consortium name="Lawrence Berkeley National Laboratory"/>
            <person name="Harder C.B."/>
            <person name="Miyauchi S."/>
            <person name="Viragh M."/>
            <person name="Kuo A."/>
            <person name="Thoen E."/>
            <person name="Andreopoulos B."/>
            <person name="Lu D."/>
            <person name="Skrede I."/>
            <person name="Drula E."/>
            <person name="Henrissat B."/>
            <person name="Morin E."/>
            <person name="Kohler A."/>
            <person name="Barry K."/>
            <person name="LaButti K."/>
            <person name="Morin E."/>
            <person name="Salamov A."/>
            <person name="Lipzen A."/>
            <person name="Mereny Z."/>
            <person name="Hegedus B."/>
            <person name="Baldrian P."/>
            <person name="Stursova M."/>
            <person name="Weitz H."/>
            <person name="Taylor A."/>
            <person name="Grigoriev I.V."/>
            <person name="Nagy L.G."/>
            <person name="Martin F."/>
            <person name="Kauserud H."/>
        </authorList>
    </citation>
    <scope>NUCLEOTIDE SEQUENCE</scope>
    <source>
        <strain evidence="1">CBHHK182m</strain>
    </source>
</reference>
<evidence type="ECO:0000313" key="1">
    <source>
        <dbReference type="EMBL" id="KAJ7724520.1"/>
    </source>
</evidence>
<gene>
    <name evidence="1" type="ORF">B0H16DRAFT_1736711</name>
</gene>
<organism evidence="1 2">
    <name type="scientific">Mycena metata</name>
    <dbReference type="NCBI Taxonomy" id="1033252"/>
    <lineage>
        <taxon>Eukaryota</taxon>
        <taxon>Fungi</taxon>
        <taxon>Dikarya</taxon>
        <taxon>Basidiomycota</taxon>
        <taxon>Agaricomycotina</taxon>
        <taxon>Agaricomycetes</taxon>
        <taxon>Agaricomycetidae</taxon>
        <taxon>Agaricales</taxon>
        <taxon>Marasmiineae</taxon>
        <taxon>Mycenaceae</taxon>
        <taxon>Mycena</taxon>
    </lineage>
</organism>
<evidence type="ECO:0000313" key="2">
    <source>
        <dbReference type="Proteomes" id="UP001215598"/>
    </source>
</evidence>
<dbReference type="Proteomes" id="UP001215598">
    <property type="component" value="Unassembled WGS sequence"/>
</dbReference>
<dbReference type="EMBL" id="JARKIB010000202">
    <property type="protein sequence ID" value="KAJ7724520.1"/>
    <property type="molecule type" value="Genomic_DNA"/>
</dbReference>
<dbReference type="AlphaFoldDB" id="A0AAD7MMK6"/>
<accession>A0AAD7MMK6</accession>
<keyword evidence="2" id="KW-1185">Reference proteome</keyword>
<comment type="caution">
    <text evidence="1">The sequence shown here is derived from an EMBL/GenBank/DDBJ whole genome shotgun (WGS) entry which is preliminary data.</text>
</comment>
<protein>
    <submittedName>
        <fullName evidence="1">Uncharacterized protein</fullName>
    </submittedName>
</protein>
<name>A0AAD7MMK6_9AGAR</name>